<keyword evidence="11" id="KW-1185">Reference proteome</keyword>
<feature type="region of interest" description="Disordered" evidence="8">
    <location>
        <begin position="147"/>
        <end position="246"/>
    </location>
</feature>
<feature type="compositionally biased region" description="Basic residues" evidence="8">
    <location>
        <begin position="713"/>
        <end position="725"/>
    </location>
</feature>
<keyword evidence="4" id="KW-0396">Initiation factor</keyword>
<dbReference type="InterPro" id="IPR016024">
    <property type="entry name" value="ARM-type_fold"/>
</dbReference>
<feature type="region of interest" description="Disordered" evidence="8">
    <location>
        <begin position="1043"/>
        <end position="1222"/>
    </location>
</feature>
<feature type="compositionally biased region" description="Acidic residues" evidence="8">
    <location>
        <begin position="1198"/>
        <end position="1213"/>
    </location>
</feature>
<dbReference type="STRING" id="101127.A0A1X2GCJ1"/>
<evidence type="ECO:0000256" key="3">
    <source>
        <dbReference type="ARBA" id="ARBA00022490"/>
    </source>
</evidence>
<dbReference type="GO" id="GO:0010494">
    <property type="term" value="C:cytoplasmic stress granule"/>
    <property type="evidence" value="ECO:0007669"/>
    <property type="project" value="UniProtKB-ARBA"/>
</dbReference>
<dbReference type="PANTHER" id="PTHR23253">
    <property type="entry name" value="EUKARYOTIC TRANSLATION INITIATION FACTOR 4 GAMMA"/>
    <property type="match status" value="1"/>
</dbReference>
<dbReference type="Gene3D" id="1.25.40.180">
    <property type="match status" value="2"/>
</dbReference>
<dbReference type="SMART" id="SM00543">
    <property type="entry name" value="MIF4G"/>
    <property type="match status" value="1"/>
</dbReference>
<dbReference type="Pfam" id="PF02854">
    <property type="entry name" value="MIF4G"/>
    <property type="match status" value="1"/>
</dbReference>
<feature type="compositionally biased region" description="Basic and acidic residues" evidence="8">
    <location>
        <begin position="1043"/>
        <end position="1055"/>
    </location>
</feature>
<dbReference type="GO" id="GO:0016281">
    <property type="term" value="C:eukaryotic translation initiation factor 4F complex"/>
    <property type="evidence" value="ECO:0007669"/>
    <property type="project" value="TreeGrafter"/>
</dbReference>
<evidence type="ECO:0000256" key="5">
    <source>
        <dbReference type="ARBA" id="ARBA00022553"/>
    </source>
</evidence>
<evidence type="ECO:0000256" key="2">
    <source>
        <dbReference type="ARBA" id="ARBA00005775"/>
    </source>
</evidence>
<comment type="similarity">
    <text evidence="2">Belongs to the eukaryotic initiation factor 4G family.</text>
</comment>
<dbReference type="PANTHER" id="PTHR23253:SF9">
    <property type="entry name" value="EUKARYOTIC TRANSLATION INITIATION FACTOR 4 GAMMA 2"/>
    <property type="match status" value="1"/>
</dbReference>
<sequence length="1362" mass="150664">MNSTPNSNNKSANAKSTPQEVFNYAQAAKRNSQNLEKKPDSSSPGKPASDNANVAKSNVNGAPSKKAMPKQPASQQTSKPSFASVANSSSKASGQHSRNASVQLPQAPPDVDKSSIQFGSINQAAESTNDVTTAKVEIIKTEVTFGTVSASEKTSVQSQSPQLHPPASPASSYQQHRRDSTHSNHSAVSGDHSPANSPHYQHRQQQHYNGPRHYNQNKHNYNYSPNMQHNQPAYAHPKKPMSPHMPAAPAPGMPVQNSWGNAVPPNQYYQGPPQTYPYNYQMPVQYANPEPQQVFTPPQRSRAIAIVNPLTKEEIKPEVAPSSPSKSAKPAESKEKDFFKLPSTTTTKVTMVDPAVKEREERERLEREEEERLAKEEAERLAKEEAERKLKEEEERKAKEEAERLAKEEAERLAKEEEERKTKEEEERKAKEEEERKAKEEADRKAKEEEAERLAKEEADRMAREDAERKEVERVKRQLDAEKKAAAAVDSPSASPSPQPETEAPATTATPAAAAADEKATDAPVDGAKSTGKPGRLDIASSIPNHVLEGEGLTQSPTTPARKKAAAIPRRKIADFDSITYPESVTKRPTGNISIGPIQYHMEFMTQFRTLCLDCFEDLSAFQDIGRDDNEQPRQGRQGSMQRRQTSERGRPRTPGTPTGEMYGGRHGSRDGRMDSMGKFAGGRPLSHRAGSGGMPGSPGSPGPMQREGSHGGRSRSGRGGKGRHPPREQPGGPTIPLDQVVPLEKSENRWMPTVVATGGDQAAVEGKADEELIPQDVIARKVKALLNKLTLERFDSISDKIWDFAHQSANEKDGETVRAVIQLIFDKACDEPGFAKMWAQLCHKLHVSMSAADDIHDESNTKDKKGNPVTSGHLFRMYLFNRCQQAFERGWKVDMPDVETTPGGEAMLTDEYYAAVKAKRQGLGLVQFIGELYKLNMLTERIMFECLTRLCRDPQNAEEEETETMCKLVTTVGKVLENRNRNTKTWMEAYFERMKEMLEAPTLSSRVKFMVMDVLDLRKHKWIPRTNQPTGPTTIAQIREEAQQKKNEEKEIMKRAPSSRGHTPQVMSRQGSRAGRNLQREGTKEGANSPSADGWNTVGGAAGAAPKGRNDLANFGKADRSKSRSNVLGPANSPFANLSRTSSKNAANDSKKGSPVDSRSSSPASSMTNMFSALGDEEERPVERKRLNLLPRGSTLADDDSVAAEDDDEEKEEAAKPQLTEQQIEQKAKNIIEEYTHLRDAKELLICVKELDQPVALVNKMLGSVEKKEDDMKAVCEIIAAVNKEGLVQKEHYIEALKPFMEFYEDLTIDVPQAPKFVSRLLVAMDVDPAEVMEIEEPEESGYVPASAKLKELFDAAKASQ</sequence>
<feature type="compositionally biased region" description="Low complexity" evidence="8">
    <location>
        <begin position="318"/>
        <end position="328"/>
    </location>
</feature>
<dbReference type="SUPFAM" id="SSF48371">
    <property type="entry name" value="ARM repeat"/>
    <property type="match status" value="2"/>
</dbReference>
<keyword evidence="7" id="KW-0648">Protein biosynthesis</keyword>
<dbReference type="Proteomes" id="UP000242146">
    <property type="component" value="Unassembled WGS sequence"/>
</dbReference>
<evidence type="ECO:0000259" key="9">
    <source>
        <dbReference type="SMART" id="SM00543"/>
    </source>
</evidence>
<accession>A0A1X2GCJ1</accession>
<feature type="compositionally biased region" description="Polar residues" evidence="8">
    <location>
        <begin position="1135"/>
        <end position="1149"/>
    </location>
</feature>
<feature type="compositionally biased region" description="Low complexity" evidence="8">
    <location>
        <begin position="1156"/>
        <end position="1173"/>
    </location>
</feature>
<reference evidence="10 11" key="1">
    <citation type="submission" date="2016-07" db="EMBL/GenBank/DDBJ databases">
        <title>Pervasive Adenine N6-methylation of Active Genes in Fungi.</title>
        <authorList>
            <consortium name="DOE Joint Genome Institute"/>
            <person name="Mondo S.J."/>
            <person name="Dannebaum R.O."/>
            <person name="Kuo R.C."/>
            <person name="Labutti K."/>
            <person name="Haridas S."/>
            <person name="Kuo A."/>
            <person name="Salamov A."/>
            <person name="Ahrendt S.R."/>
            <person name="Lipzen A."/>
            <person name="Sullivan W."/>
            <person name="Andreopoulos W.B."/>
            <person name="Clum A."/>
            <person name="Lindquist E."/>
            <person name="Daum C."/>
            <person name="Ramamoorthy G.K."/>
            <person name="Gryganskyi A."/>
            <person name="Culley D."/>
            <person name="Magnuson J.K."/>
            <person name="James T.Y."/>
            <person name="O'Malley M.A."/>
            <person name="Stajich J.E."/>
            <person name="Spatafora J.W."/>
            <person name="Visel A."/>
            <person name="Grigoriev I.V."/>
        </authorList>
    </citation>
    <scope>NUCLEOTIDE SEQUENCE [LARGE SCALE GENOMIC DNA]</scope>
    <source>
        <strain evidence="10 11">NRRL 3301</strain>
    </source>
</reference>
<feature type="compositionally biased region" description="Polar residues" evidence="8">
    <location>
        <begin position="1061"/>
        <end position="1072"/>
    </location>
</feature>
<evidence type="ECO:0000256" key="1">
    <source>
        <dbReference type="ARBA" id="ARBA00004496"/>
    </source>
</evidence>
<comment type="caution">
    <text evidence="10">The sequence shown here is derived from an EMBL/GenBank/DDBJ whole genome shotgun (WGS) entry which is preliminary data.</text>
</comment>
<proteinExistence type="inferred from homology"/>
<dbReference type="InterPro" id="IPR003890">
    <property type="entry name" value="MIF4G-like_typ-3"/>
</dbReference>
<dbReference type="FunFam" id="1.25.40.180:FF:000020">
    <property type="entry name" value="Eukaryotic translation initiation factor subunit"/>
    <property type="match status" value="1"/>
</dbReference>
<feature type="compositionally biased region" description="Polar residues" evidence="8">
    <location>
        <begin position="72"/>
        <end position="104"/>
    </location>
</feature>
<gene>
    <name evidence="10" type="ORF">DM01DRAFT_1384800</name>
</gene>
<dbReference type="OrthoDB" id="514777at2759"/>
<keyword evidence="5" id="KW-0597">Phosphoprotein</keyword>
<keyword evidence="6" id="KW-0694">RNA-binding</keyword>
<dbReference type="Pfam" id="PF02847">
    <property type="entry name" value="MA3"/>
    <property type="match status" value="1"/>
</dbReference>
<name>A0A1X2GCJ1_9FUNG</name>
<feature type="compositionally biased region" description="Polar residues" evidence="8">
    <location>
        <begin position="147"/>
        <end position="162"/>
    </location>
</feature>
<dbReference type="EMBL" id="MCGT01000023">
    <property type="protein sequence ID" value="ORX50565.1"/>
    <property type="molecule type" value="Genomic_DNA"/>
</dbReference>
<feature type="region of interest" description="Disordered" evidence="8">
    <location>
        <begin position="626"/>
        <end position="739"/>
    </location>
</feature>
<feature type="region of interest" description="Disordered" evidence="8">
    <location>
        <begin position="312"/>
        <end position="569"/>
    </location>
</feature>
<evidence type="ECO:0000313" key="11">
    <source>
        <dbReference type="Proteomes" id="UP000242146"/>
    </source>
</evidence>
<dbReference type="GO" id="GO:0003729">
    <property type="term" value="F:mRNA binding"/>
    <property type="evidence" value="ECO:0007669"/>
    <property type="project" value="TreeGrafter"/>
</dbReference>
<keyword evidence="3" id="KW-0963">Cytoplasm</keyword>
<feature type="compositionally biased region" description="Basic and acidic residues" evidence="8">
    <location>
        <begin position="355"/>
        <end position="485"/>
    </location>
</feature>
<feature type="compositionally biased region" description="Polar residues" evidence="8">
    <location>
        <begin position="114"/>
        <end position="132"/>
    </location>
</feature>
<feature type="region of interest" description="Disordered" evidence="8">
    <location>
        <begin position="1"/>
        <end position="132"/>
    </location>
</feature>
<evidence type="ECO:0000256" key="4">
    <source>
        <dbReference type="ARBA" id="ARBA00022540"/>
    </source>
</evidence>
<feature type="compositionally biased region" description="Polar residues" evidence="8">
    <location>
        <begin position="217"/>
        <end position="231"/>
    </location>
</feature>
<feature type="domain" description="MIF4G" evidence="9">
    <location>
        <begin position="780"/>
        <end position="1022"/>
    </location>
</feature>
<feature type="compositionally biased region" description="Low complexity" evidence="8">
    <location>
        <begin position="1"/>
        <end position="18"/>
    </location>
</feature>
<evidence type="ECO:0000256" key="8">
    <source>
        <dbReference type="SAM" id="MobiDB-lite"/>
    </source>
</evidence>
<feature type="compositionally biased region" description="Low complexity" evidence="8">
    <location>
        <begin position="486"/>
        <end position="515"/>
    </location>
</feature>
<evidence type="ECO:0000256" key="7">
    <source>
        <dbReference type="ARBA" id="ARBA00022917"/>
    </source>
</evidence>
<organism evidence="10 11">
    <name type="scientific">Hesseltinella vesiculosa</name>
    <dbReference type="NCBI Taxonomy" id="101127"/>
    <lineage>
        <taxon>Eukaryota</taxon>
        <taxon>Fungi</taxon>
        <taxon>Fungi incertae sedis</taxon>
        <taxon>Mucoromycota</taxon>
        <taxon>Mucoromycotina</taxon>
        <taxon>Mucoromycetes</taxon>
        <taxon>Mucorales</taxon>
        <taxon>Cunninghamellaceae</taxon>
        <taxon>Hesseltinella</taxon>
    </lineage>
</organism>
<evidence type="ECO:0000256" key="6">
    <source>
        <dbReference type="ARBA" id="ARBA00022884"/>
    </source>
</evidence>
<dbReference type="GO" id="GO:0003743">
    <property type="term" value="F:translation initiation factor activity"/>
    <property type="evidence" value="ECO:0007669"/>
    <property type="project" value="UniProtKB-KW"/>
</dbReference>
<evidence type="ECO:0000313" key="10">
    <source>
        <dbReference type="EMBL" id="ORX50565.1"/>
    </source>
</evidence>
<comment type="subcellular location">
    <subcellularLocation>
        <location evidence="1">Cytoplasm</location>
    </subcellularLocation>
</comment>
<feature type="compositionally biased region" description="Low complexity" evidence="8">
    <location>
        <begin position="635"/>
        <end position="644"/>
    </location>
</feature>
<dbReference type="InterPro" id="IPR003891">
    <property type="entry name" value="Initiation_fac_eIF4g_MI"/>
</dbReference>
<protein>
    <recommendedName>
        <fullName evidence="9">MIF4G domain-containing protein</fullName>
    </recommendedName>
</protein>
<feature type="compositionally biased region" description="Basic and acidic residues" evidence="8">
    <location>
        <begin position="329"/>
        <end position="339"/>
    </location>
</feature>
<feature type="compositionally biased region" description="Polar residues" evidence="8">
    <location>
        <begin position="50"/>
        <end position="61"/>
    </location>
</feature>